<gene>
    <name evidence="4" type="primary">sufB</name>
    <name evidence="4" type="ORF">F0460_11445</name>
</gene>
<dbReference type="RefSeq" id="WP_150013338.1">
    <property type="nucleotide sequence ID" value="NZ_VWSG01000008.1"/>
</dbReference>
<organism evidence="4 5">
    <name type="scientific">Paenimyroides baculatum</name>
    <dbReference type="NCBI Taxonomy" id="2608000"/>
    <lineage>
        <taxon>Bacteria</taxon>
        <taxon>Pseudomonadati</taxon>
        <taxon>Bacteroidota</taxon>
        <taxon>Flavobacteriia</taxon>
        <taxon>Flavobacteriales</taxon>
        <taxon>Flavobacteriaceae</taxon>
        <taxon>Paenimyroides</taxon>
    </lineage>
</organism>
<dbReference type="InterPro" id="IPR000825">
    <property type="entry name" value="SUF_FeS_clus_asmbl_SufBD_core"/>
</dbReference>
<comment type="caution">
    <text evidence="4">The sequence shown here is derived from an EMBL/GenBank/DDBJ whole genome shotgun (WGS) entry which is preliminary data.</text>
</comment>
<dbReference type="PANTHER" id="PTHR30508:SF1">
    <property type="entry name" value="UPF0051 PROTEIN ABCI8, CHLOROPLASTIC-RELATED"/>
    <property type="match status" value="1"/>
</dbReference>
<dbReference type="InterPro" id="IPR045595">
    <property type="entry name" value="SufBD_N"/>
</dbReference>
<dbReference type="PANTHER" id="PTHR30508">
    <property type="entry name" value="FES CLUSTER ASSEMBLY PROTEIN SUF"/>
    <property type="match status" value="1"/>
</dbReference>
<evidence type="ECO:0000313" key="4">
    <source>
        <dbReference type="EMBL" id="KAA5533940.1"/>
    </source>
</evidence>
<dbReference type="Proteomes" id="UP000325141">
    <property type="component" value="Unassembled WGS sequence"/>
</dbReference>
<dbReference type="NCBIfam" id="NF008773">
    <property type="entry name" value="PRK11814.1"/>
    <property type="match status" value="1"/>
</dbReference>
<dbReference type="EMBL" id="VWSG01000008">
    <property type="protein sequence ID" value="KAA5533940.1"/>
    <property type="molecule type" value="Genomic_DNA"/>
</dbReference>
<proteinExistence type="inferred from homology"/>
<dbReference type="NCBIfam" id="TIGR01980">
    <property type="entry name" value="sufB"/>
    <property type="match status" value="1"/>
</dbReference>
<dbReference type="Pfam" id="PF01458">
    <property type="entry name" value="SUFBD_core"/>
    <property type="match status" value="1"/>
</dbReference>
<protein>
    <submittedName>
        <fullName evidence="4">Fe-S cluster assembly protein SufB</fullName>
    </submittedName>
</protein>
<dbReference type="Pfam" id="PF19295">
    <property type="entry name" value="SufBD_N"/>
    <property type="match status" value="1"/>
</dbReference>
<dbReference type="AlphaFoldDB" id="A0A5M6CHP2"/>
<dbReference type="SUPFAM" id="SSF101960">
    <property type="entry name" value="Stabilizer of iron transporter SufD"/>
    <property type="match status" value="1"/>
</dbReference>
<evidence type="ECO:0000259" key="3">
    <source>
        <dbReference type="Pfam" id="PF19295"/>
    </source>
</evidence>
<sequence length="482" mass="53991">MSKYTEEELKKELETKEYEYGFYTDLESETFPVGLNEDIVRAISKKKDEPEWMTEWRLDAYRIWQGMTEPTWANVKYQKPDFQAISYYSAPKQVDPNKSIDDVDPELRAMYKKLGISLEEQKRMNNIAMDIVVDSVSVATTFKETLNEKGIIFCSISEAIKEHPELVQKYIGSVVPKTDNYYAALNSAVFSDGSFCYIPKGVRCPMELSTYFRINQAGTGQFERTLLIADEGSYVSYLEGCTAPSRDENQLHAAVVELIAMNDAEIKYSTVQNWFPGDKDGKGGVFNFVTKRAIAEKNAKVSWTQVETGSAVTWKYPSCILKGDNSVGEFYSIAVTNNYQQADTGTKMIHLGKNTKSTIISKGISAGKSQNSYRGLVQIGSRAENARNFSQCDSLLMGNECGAHTFPYIESKNSTAKLEHEATTSKIGEDQIFYCNQRGIPTETAIALIVNGFSREVLDKLPMEFAVEAKKLLEISLEGSVG</sequence>
<keyword evidence="5" id="KW-1185">Reference proteome</keyword>
<feature type="domain" description="SUF system FeS cluster assembly SufBD N-terminal" evidence="3">
    <location>
        <begin position="126"/>
        <end position="204"/>
    </location>
</feature>
<dbReference type="GO" id="GO:0016226">
    <property type="term" value="P:iron-sulfur cluster assembly"/>
    <property type="evidence" value="ECO:0007669"/>
    <property type="project" value="InterPro"/>
</dbReference>
<reference evidence="4 5" key="1">
    <citation type="submission" date="2019-09" db="EMBL/GenBank/DDBJ databases">
        <title>Genome sequence and assembly of Flavobacterium sp.</title>
        <authorList>
            <person name="Chhetri G."/>
        </authorList>
    </citation>
    <scope>NUCLEOTIDE SEQUENCE [LARGE SCALE GENOMIC DNA]</scope>
    <source>
        <strain evidence="4 5">SNL9</strain>
    </source>
</reference>
<accession>A0A5M6CHP2</accession>
<dbReference type="InterPro" id="IPR055346">
    <property type="entry name" value="Fe-S_cluster_assembly_SufBD"/>
</dbReference>
<dbReference type="InterPro" id="IPR037284">
    <property type="entry name" value="SUF_FeS_clus_asmbl_SufBD_sf"/>
</dbReference>
<feature type="domain" description="SUF system FeS cluster assembly SufBD core" evidence="2">
    <location>
        <begin position="212"/>
        <end position="453"/>
    </location>
</feature>
<dbReference type="InterPro" id="IPR010231">
    <property type="entry name" value="SUF_FeS_clus_asmbl_SufB"/>
</dbReference>
<evidence type="ECO:0000256" key="1">
    <source>
        <dbReference type="ARBA" id="ARBA00043967"/>
    </source>
</evidence>
<evidence type="ECO:0000259" key="2">
    <source>
        <dbReference type="Pfam" id="PF01458"/>
    </source>
</evidence>
<evidence type="ECO:0000313" key="5">
    <source>
        <dbReference type="Proteomes" id="UP000325141"/>
    </source>
</evidence>
<name>A0A5M6CHP2_9FLAO</name>
<comment type="similarity">
    <text evidence="1">Belongs to the iron-sulfur cluster assembly SufBD family.</text>
</comment>